<dbReference type="SMART" id="SM00858">
    <property type="entry name" value="SAF"/>
    <property type="match status" value="1"/>
</dbReference>
<organism evidence="2 3">
    <name type="scientific">Malaciobacter canalis</name>
    <dbReference type="NCBI Taxonomy" id="1912871"/>
    <lineage>
        <taxon>Bacteria</taxon>
        <taxon>Pseudomonadati</taxon>
        <taxon>Campylobacterota</taxon>
        <taxon>Epsilonproteobacteria</taxon>
        <taxon>Campylobacterales</taxon>
        <taxon>Arcobacteraceae</taxon>
        <taxon>Malaciobacter</taxon>
    </lineage>
</organism>
<dbReference type="InterPro" id="IPR013785">
    <property type="entry name" value="Aldolase_TIM"/>
</dbReference>
<feature type="domain" description="SAF" evidence="1">
    <location>
        <begin position="269"/>
        <end position="327"/>
    </location>
</feature>
<dbReference type="PANTHER" id="PTHR42966">
    <property type="entry name" value="N-ACETYLNEURAMINATE SYNTHASE"/>
    <property type="match status" value="1"/>
</dbReference>
<dbReference type="InterPro" id="IPR051690">
    <property type="entry name" value="PseI-like"/>
</dbReference>
<proteinExistence type="predicted"/>
<comment type="caution">
    <text evidence="2">The sequence shown here is derived from an EMBL/GenBank/DDBJ whole genome shotgun (WGS) entry which is preliminary data.</text>
</comment>
<dbReference type="Pfam" id="PF03102">
    <property type="entry name" value="NeuB"/>
    <property type="match status" value="1"/>
</dbReference>
<dbReference type="InterPro" id="IPR036732">
    <property type="entry name" value="AFP_Neu5c_C_sf"/>
</dbReference>
<dbReference type="Gene3D" id="3.90.1210.10">
    <property type="entry name" value="Antifreeze-like/N-acetylneuraminic acid synthase C-terminal domain"/>
    <property type="match status" value="1"/>
</dbReference>
<protein>
    <recommendedName>
        <fullName evidence="1">SAF domain-containing protein</fullName>
    </recommendedName>
</protein>
<gene>
    <name evidence="2" type="ORF">CPG37_04280</name>
</gene>
<name>A0ABX4LQP8_9BACT</name>
<dbReference type="CDD" id="cd11615">
    <property type="entry name" value="SAF_NeuB_like"/>
    <property type="match status" value="1"/>
</dbReference>
<accession>A0ABX4LQP8</accession>
<dbReference type="InterPro" id="IPR013974">
    <property type="entry name" value="SAF"/>
</dbReference>
<dbReference type="Proteomes" id="UP000221384">
    <property type="component" value="Unassembled WGS sequence"/>
</dbReference>
<dbReference type="RefSeq" id="WP_099333952.1">
    <property type="nucleotide sequence ID" value="NZ_CP042812.1"/>
</dbReference>
<evidence type="ECO:0000313" key="2">
    <source>
        <dbReference type="EMBL" id="PHO10269.1"/>
    </source>
</evidence>
<dbReference type="Pfam" id="PF08666">
    <property type="entry name" value="SAF"/>
    <property type="match status" value="1"/>
</dbReference>
<reference evidence="2 3" key="1">
    <citation type="submission" date="2017-09" db="EMBL/GenBank/DDBJ databases">
        <authorList>
            <person name="Perez-Cataluna A."/>
            <person name="Figueras M.J."/>
            <person name="Salas-Masso N."/>
        </authorList>
    </citation>
    <scope>NUCLEOTIDE SEQUENCE [LARGE SCALE GENOMIC DNA]</scope>
    <source>
        <strain evidence="2 3">F138-33</strain>
    </source>
</reference>
<evidence type="ECO:0000259" key="1">
    <source>
        <dbReference type="SMART" id="SM00858"/>
    </source>
</evidence>
<dbReference type="EMBL" id="NWVW01000004">
    <property type="protein sequence ID" value="PHO10269.1"/>
    <property type="molecule type" value="Genomic_DNA"/>
</dbReference>
<dbReference type="InterPro" id="IPR057736">
    <property type="entry name" value="SAF_PseI/NeuA/NeuB"/>
</dbReference>
<dbReference type="SUPFAM" id="SSF51569">
    <property type="entry name" value="Aldolase"/>
    <property type="match status" value="1"/>
</dbReference>
<dbReference type="PANTHER" id="PTHR42966:SF1">
    <property type="entry name" value="SIALIC ACID SYNTHASE"/>
    <property type="match status" value="1"/>
</dbReference>
<sequence>MSYYLYAETAFYHEGNKEYLLNLIDDVKSSGAKGVKFQVLIELNEFMSSSHSAYEEAKKWTLSLSDWREVFTYTQKLNLDIVLMPLDVRAFELVKEFEIKFVEIHSVSFKDEKLLSKLEDIKIPLIFGIGGRTIDEVDYIVKKYNDRDIVLMVGFQSFPSDLKDIKLERISELKKLYPECKIGYADHSSYNDDMAVTSNEYAYILGARIFEKHIALEEGVERIDYQSAVSSEKIQAIKKRLDYLESLFNINSQEVFSMSEKEVTYRNRQKVPVAKRDIKAGEIILSDLVEIKMINKKGIIESIDEVIGKKVSKVIKKDSAFTVEDFS</sequence>
<dbReference type="SUPFAM" id="SSF51269">
    <property type="entry name" value="AFP III-like domain"/>
    <property type="match status" value="1"/>
</dbReference>
<evidence type="ECO:0000313" key="3">
    <source>
        <dbReference type="Proteomes" id="UP000221384"/>
    </source>
</evidence>
<keyword evidence="3" id="KW-1185">Reference proteome</keyword>
<dbReference type="Gene3D" id="3.20.20.70">
    <property type="entry name" value="Aldolase class I"/>
    <property type="match status" value="1"/>
</dbReference>
<dbReference type="InterPro" id="IPR013132">
    <property type="entry name" value="PseI/NeuA/B-like_N"/>
</dbReference>